<evidence type="ECO:0008006" key="3">
    <source>
        <dbReference type="Google" id="ProtNLM"/>
    </source>
</evidence>
<dbReference type="Pfam" id="PF13563">
    <property type="entry name" value="2_5_RNA_ligase2"/>
    <property type="match status" value="1"/>
</dbReference>
<proteinExistence type="predicted"/>
<dbReference type="AlphaFoldDB" id="A0A917SGB3"/>
<dbReference type="InterPro" id="IPR009097">
    <property type="entry name" value="Cyclic_Pdiesterase"/>
</dbReference>
<reference evidence="1" key="1">
    <citation type="journal article" date="2014" name="Int. J. Syst. Evol. Microbiol.">
        <title>Complete genome sequence of Corynebacterium casei LMG S-19264T (=DSM 44701T), isolated from a smear-ripened cheese.</title>
        <authorList>
            <consortium name="US DOE Joint Genome Institute (JGI-PGF)"/>
            <person name="Walter F."/>
            <person name="Albersmeier A."/>
            <person name="Kalinowski J."/>
            <person name="Ruckert C."/>
        </authorList>
    </citation>
    <scope>NUCLEOTIDE SEQUENCE</scope>
    <source>
        <strain evidence="1">CGMCC 4.7306</strain>
    </source>
</reference>
<keyword evidence="2" id="KW-1185">Reference proteome</keyword>
<dbReference type="EMBL" id="BMMZ01000011">
    <property type="protein sequence ID" value="GGL76688.1"/>
    <property type="molecule type" value="Genomic_DNA"/>
</dbReference>
<dbReference type="Gene3D" id="3.90.1140.10">
    <property type="entry name" value="Cyclic phosphodiesterase"/>
    <property type="match status" value="1"/>
</dbReference>
<evidence type="ECO:0000313" key="2">
    <source>
        <dbReference type="Proteomes" id="UP000613840"/>
    </source>
</evidence>
<gene>
    <name evidence="1" type="ORF">GCM10011575_38530</name>
</gene>
<protein>
    <recommendedName>
        <fullName evidence="3">2'-5' RNA ligase superfamily protein</fullName>
    </recommendedName>
</protein>
<organism evidence="1 2">
    <name type="scientific">Microlunatus endophyticus</name>
    <dbReference type="NCBI Taxonomy" id="1716077"/>
    <lineage>
        <taxon>Bacteria</taxon>
        <taxon>Bacillati</taxon>
        <taxon>Actinomycetota</taxon>
        <taxon>Actinomycetes</taxon>
        <taxon>Propionibacteriales</taxon>
        <taxon>Propionibacteriaceae</taxon>
        <taxon>Microlunatus</taxon>
    </lineage>
</organism>
<reference evidence="1" key="2">
    <citation type="submission" date="2020-09" db="EMBL/GenBank/DDBJ databases">
        <authorList>
            <person name="Sun Q."/>
            <person name="Zhou Y."/>
        </authorList>
    </citation>
    <scope>NUCLEOTIDE SEQUENCE</scope>
    <source>
        <strain evidence="1">CGMCC 4.7306</strain>
    </source>
</reference>
<comment type="caution">
    <text evidence="1">The sequence shown here is derived from an EMBL/GenBank/DDBJ whole genome shotgun (WGS) entry which is preliminary data.</text>
</comment>
<evidence type="ECO:0000313" key="1">
    <source>
        <dbReference type="EMBL" id="GGL76688.1"/>
    </source>
</evidence>
<name>A0A917SGB3_9ACTN</name>
<accession>A0A917SGB3</accession>
<sequence length="160" mass="16964">MLAELVVIVPLASMSVGEEFESGAGAIPLHMTVLTKVRVPRDQSVVAAVRAIAATTAPFNVVASGRAGFGHEGTVQVTTVEMSDPLRRLHLRLLDDVRRAGADPVQLAYNGDGYRPHVSDTRDGQLISPGERLALTTLAILDCSRPTRRLADKVALSGTA</sequence>
<dbReference type="Proteomes" id="UP000613840">
    <property type="component" value="Unassembled WGS sequence"/>
</dbReference>
<dbReference type="SUPFAM" id="SSF55144">
    <property type="entry name" value="LigT-like"/>
    <property type="match status" value="1"/>
</dbReference>